<dbReference type="InterPro" id="IPR036259">
    <property type="entry name" value="MFS_trans_sf"/>
</dbReference>
<comment type="subcellular location">
    <subcellularLocation>
        <location evidence="1">Cell membrane</location>
        <topology evidence="1">Multi-pass membrane protein</topology>
    </subcellularLocation>
</comment>
<dbReference type="InterPro" id="IPR020846">
    <property type="entry name" value="MFS_dom"/>
</dbReference>
<dbReference type="SUPFAM" id="SSF103473">
    <property type="entry name" value="MFS general substrate transporter"/>
    <property type="match status" value="1"/>
</dbReference>
<accession>A0AAE3VW98</accession>
<evidence type="ECO:0000313" key="8">
    <source>
        <dbReference type="Proteomes" id="UP001240236"/>
    </source>
</evidence>
<dbReference type="GO" id="GO:0022857">
    <property type="term" value="F:transmembrane transporter activity"/>
    <property type="evidence" value="ECO:0007669"/>
    <property type="project" value="InterPro"/>
</dbReference>
<keyword evidence="4 5" id="KW-0472">Membrane</keyword>
<feature type="transmembrane region" description="Helical" evidence="5">
    <location>
        <begin position="261"/>
        <end position="284"/>
    </location>
</feature>
<dbReference type="InterPro" id="IPR051788">
    <property type="entry name" value="MFS_Transporter"/>
</dbReference>
<dbReference type="AlphaFoldDB" id="A0AAE3VW98"/>
<feature type="transmembrane region" description="Helical" evidence="5">
    <location>
        <begin position="356"/>
        <end position="378"/>
    </location>
</feature>
<dbReference type="EMBL" id="JAUSUZ010000001">
    <property type="protein sequence ID" value="MDQ0364417.1"/>
    <property type="molecule type" value="Genomic_DNA"/>
</dbReference>
<dbReference type="CDD" id="cd17393">
    <property type="entry name" value="MFS_MosC_like"/>
    <property type="match status" value="1"/>
</dbReference>
<organism evidence="7 8">
    <name type="scientific">Catenuloplanes indicus</name>
    <dbReference type="NCBI Taxonomy" id="137267"/>
    <lineage>
        <taxon>Bacteria</taxon>
        <taxon>Bacillati</taxon>
        <taxon>Actinomycetota</taxon>
        <taxon>Actinomycetes</taxon>
        <taxon>Micromonosporales</taxon>
        <taxon>Micromonosporaceae</taxon>
        <taxon>Catenuloplanes</taxon>
    </lineage>
</organism>
<feature type="transmembrane region" description="Helical" evidence="5">
    <location>
        <begin position="296"/>
        <end position="315"/>
    </location>
</feature>
<feature type="transmembrane region" description="Helical" evidence="5">
    <location>
        <begin position="183"/>
        <end position="206"/>
    </location>
</feature>
<evidence type="ECO:0000313" key="7">
    <source>
        <dbReference type="EMBL" id="MDQ0364417.1"/>
    </source>
</evidence>
<evidence type="ECO:0000256" key="3">
    <source>
        <dbReference type="ARBA" id="ARBA00022989"/>
    </source>
</evidence>
<protein>
    <submittedName>
        <fullName evidence="7">MFS family permease</fullName>
    </submittedName>
</protein>
<reference evidence="7 8" key="1">
    <citation type="submission" date="2023-07" db="EMBL/GenBank/DDBJ databases">
        <title>Sequencing the genomes of 1000 actinobacteria strains.</title>
        <authorList>
            <person name="Klenk H.-P."/>
        </authorList>
    </citation>
    <scope>NUCLEOTIDE SEQUENCE [LARGE SCALE GENOMIC DNA]</scope>
    <source>
        <strain evidence="7 8">DSM 44709</strain>
    </source>
</reference>
<dbReference type="PROSITE" id="PS50850">
    <property type="entry name" value="MFS"/>
    <property type="match status" value="1"/>
</dbReference>
<evidence type="ECO:0000259" key="6">
    <source>
        <dbReference type="PROSITE" id="PS50850"/>
    </source>
</evidence>
<dbReference type="Pfam" id="PF07690">
    <property type="entry name" value="MFS_1"/>
    <property type="match status" value="1"/>
</dbReference>
<dbReference type="GO" id="GO:0005886">
    <property type="term" value="C:plasma membrane"/>
    <property type="evidence" value="ECO:0007669"/>
    <property type="project" value="UniProtKB-SubCell"/>
</dbReference>
<feature type="transmembrane region" description="Helical" evidence="5">
    <location>
        <begin position="93"/>
        <end position="111"/>
    </location>
</feature>
<evidence type="ECO:0000256" key="4">
    <source>
        <dbReference type="ARBA" id="ARBA00023136"/>
    </source>
</evidence>
<keyword evidence="8" id="KW-1185">Reference proteome</keyword>
<evidence type="ECO:0000256" key="2">
    <source>
        <dbReference type="ARBA" id="ARBA00022692"/>
    </source>
</evidence>
<dbReference type="PANTHER" id="PTHR23514:SF13">
    <property type="entry name" value="INNER MEMBRANE PROTEIN YBJJ"/>
    <property type="match status" value="1"/>
</dbReference>
<feature type="transmembrane region" description="Helical" evidence="5">
    <location>
        <begin position="63"/>
        <end position="86"/>
    </location>
</feature>
<feature type="transmembrane region" description="Helical" evidence="5">
    <location>
        <begin position="321"/>
        <end position="344"/>
    </location>
</feature>
<dbReference type="Gene3D" id="1.20.1250.20">
    <property type="entry name" value="MFS general substrate transporter like domains"/>
    <property type="match status" value="1"/>
</dbReference>
<feature type="transmembrane region" description="Helical" evidence="5">
    <location>
        <begin position="117"/>
        <end position="135"/>
    </location>
</feature>
<dbReference type="RefSeq" id="WP_307235804.1">
    <property type="nucleotide sequence ID" value="NZ_JAUSUZ010000001.1"/>
</dbReference>
<evidence type="ECO:0000256" key="5">
    <source>
        <dbReference type="SAM" id="Phobius"/>
    </source>
</evidence>
<dbReference type="InterPro" id="IPR011701">
    <property type="entry name" value="MFS"/>
</dbReference>
<feature type="transmembrane region" description="Helical" evidence="5">
    <location>
        <begin position="227"/>
        <end position="249"/>
    </location>
</feature>
<keyword evidence="3 5" id="KW-1133">Transmembrane helix</keyword>
<dbReference type="PANTHER" id="PTHR23514">
    <property type="entry name" value="BYPASS OF STOP CODON PROTEIN 6"/>
    <property type="match status" value="1"/>
</dbReference>
<proteinExistence type="predicted"/>
<dbReference type="Proteomes" id="UP001240236">
    <property type="component" value="Unassembled WGS sequence"/>
</dbReference>
<feature type="transmembrane region" description="Helical" evidence="5">
    <location>
        <begin position="29"/>
        <end position="51"/>
    </location>
</feature>
<comment type="caution">
    <text evidence="7">The sequence shown here is derived from an EMBL/GenBank/DDBJ whole genome shotgun (WGS) entry which is preliminary data.</text>
</comment>
<feature type="domain" description="Major facilitator superfamily (MFS) profile" evidence="6">
    <location>
        <begin position="27"/>
        <end position="410"/>
    </location>
</feature>
<gene>
    <name evidence="7" type="ORF">J2S42_001086</name>
</gene>
<name>A0AAE3VW98_9ACTN</name>
<keyword evidence="2 5" id="KW-0812">Transmembrane</keyword>
<sequence>MVNETKTETPRAPVSPAGPDAATVRRARWAITAVFFINGLMLATYIVRIPSIKADLALTDSRLGVVMTCFGTAALLTMQFVGPLVARFGSVRVIRLTLLLMPLVLVAIGAAGDVVVLAVAVVLLGMVHGTLDVAMNGHAVVVERLRGRPTMNSCHAAWSISAVIASAGGASVIRAGIPTLRQFLVVGGVLLVAGLVASLWLLPASVDREERAPDGTKAPRAGWRSGWTGPVLVFGLMGLTIMLGEAAVVSWSGVFLHEDRGATLAVAALGYTAFTVFQTAGRLFGDRLTARFGNVTMFRASGAIAVAGLLVVVLARSQEVTIAGFAVLGAGMSVLVPLIFSAVGNAGGDGPGAATFVSRVTTFTYAGILFGPALIGWFAQAIGMTWTFAGIIPLMVGVVLAARVMGGADRSRPVTG</sequence>
<feature type="transmembrane region" description="Helical" evidence="5">
    <location>
        <begin position="384"/>
        <end position="402"/>
    </location>
</feature>
<evidence type="ECO:0000256" key="1">
    <source>
        <dbReference type="ARBA" id="ARBA00004651"/>
    </source>
</evidence>
<feature type="transmembrane region" description="Helical" evidence="5">
    <location>
        <begin position="156"/>
        <end position="177"/>
    </location>
</feature>